<comment type="caution">
    <text evidence="2">The sequence shown here is derived from an EMBL/GenBank/DDBJ whole genome shotgun (WGS) entry which is preliminary data.</text>
</comment>
<dbReference type="CDD" id="cd00136">
    <property type="entry name" value="PDZ_canonical"/>
    <property type="match status" value="1"/>
</dbReference>
<dbReference type="SUPFAM" id="SSF50156">
    <property type="entry name" value="PDZ domain-like"/>
    <property type="match status" value="1"/>
</dbReference>
<dbReference type="SMART" id="SM00228">
    <property type="entry name" value="PDZ"/>
    <property type="match status" value="1"/>
</dbReference>
<evidence type="ECO:0000259" key="1">
    <source>
        <dbReference type="PROSITE" id="PS50106"/>
    </source>
</evidence>
<protein>
    <recommendedName>
        <fullName evidence="1">PDZ domain-containing protein</fullName>
    </recommendedName>
</protein>
<evidence type="ECO:0000313" key="2">
    <source>
        <dbReference type="EMBL" id="CAI5438117.1"/>
    </source>
</evidence>
<dbReference type="InterPro" id="IPR036034">
    <property type="entry name" value="PDZ_sf"/>
</dbReference>
<name>A0A9P1I4M7_9PELO</name>
<organism evidence="2 3">
    <name type="scientific">Caenorhabditis angaria</name>
    <dbReference type="NCBI Taxonomy" id="860376"/>
    <lineage>
        <taxon>Eukaryota</taxon>
        <taxon>Metazoa</taxon>
        <taxon>Ecdysozoa</taxon>
        <taxon>Nematoda</taxon>
        <taxon>Chromadorea</taxon>
        <taxon>Rhabditida</taxon>
        <taxon>Rhabditina</taxon>
        <taxon>Rhabditomorpha</taxon>
        <taxon>Rhabditoidea</taxon>
        <taxon>Rhabditidae</taxon>
        <taxon>Peloderinae</taxon>
        <taxon>Caenorhabditis</taxon>
    </lineage>
</organism>
<dbReference type="Pfam" id="PF00595">
    <property type="entry name" value="PDZ"/>
    <property type="match status" value="1"/>
</dbReference>
<sequence>MESVHRLTSAFNRAMNDAIMAEEKVDMMTNIKSMSILFTEMCANVEKCEAEKMRFKKEAEQNFEKYQELQAKADGYDDVVEQLHIALLAKSDQKFASPIFDKIRHEVHENLQKIDNYHRILANYQLEIERNKRMEKYIDELSKCTVLQRIGSRFFAREVAAVRQMLNLVQNSPNVDHATKSRVWDEIEAENNVLRQNTLWLINRINGDDTDNDLMPRVVVLMRSHAHQGLGLEITGGCDTFRPVLITAKLKGSMADDDELRIGDRIIAIDGTFLNLTSRHSDVMKMLETESAKDYLALVVSAFNPFTDDIVSNQLTVVERTV</sequence>
<dbReference type="InterPro" id="IPR001478">
    <property type="entry name" value="PDZ"/>
</dbReference>
<dbReference type="PROSITE" id="PS50106">
    <property type="entry name" value="PDZ"/>
    <property type="match status" value="1"/>
</dbReference>
<gene>
    <name evidence="2" type="ORF">CAMP_LOCUS754</name>
</gene>
<keyword evidence="3" id="KW-1185">Reference proteome</keyword>
<feature type="domain" description="PDZ" evidence="1">
    <location>
        <begin position="218"/>
        <end position="302"/>
    </location>
</feature>
<reference evidence="2" key="1">
    <citation type="submission" date="2022-11" db="EMBL/GenBank/DDBJ databases">
        <authorList>
            <person name="Kikuchi T."/>
        </authorList>
    </citation>
    <scope>NUCLEOTIDE SEQUENCE</scope>
    <source>
        <strain evidence="2">PS1010</strain>
    </source>
</reference>
<proteinExistence type="predicted"/>
<dbReference type="Proteomes" id="UP001152747">
    <property type="component" value="Unassembled WGS sequence"/>
</dbReference>
<accession>A0A9P1I4M7</accession>
<dbReference type="EMBL" id="CANHGI010000001">
    <property type="protein sequence ID" value="CAI5438117.1"/>
    <property type="molecule type" value="Genomic_DNA"/>
</dbReference>
<dbReference type="Gene3D" id="2.30.42.10">
    <property type="match status" value="1"/>
</dbReference>
<dbReference type="AlphaFoldDB" id="A0A9P1I4M7"/>
<evidence type="ECO:0000313" key="3">
    <source>
        <dbReference type="Proteomes" id="UP001152747"/>
    </source>
</evidence>
<dbReference type="OrthoDB" id="5788234at2759"/>